<keyword evidence="2" id="KW-1185">Reference proteome</keyword>
<accession>A0ABT8WBQ7</accession>
<dbReference type="InterPro" id="IPR036514">
    <property type="entry name" value="SGNH_hydro_sf"/>
</dbReference>
<reference evidence="1" key="1">
    <citation type="submission" date="2023-07" db="EMBL/GenBank/DDBJ databases">
        <title>Two novel species in the genus Flavivirga.</title>
        <authorList>
            <person name="Kwon K."/>
        </authorList>
    </citation>
    <scope>NUCLEOTIDE SEQUENCE</scope>
    <source>
        <strain evidence="1">KCTC 52353</strain>
    </source>
</reference>
<comment type="caution">
    <text evidence="1">The sequence shown here is derived from an EMBL/GenBank/DDBJ whole genome shotgun (WGS) entry which is preliminary data.</text>
</comment>
<dbReference type="RefSeq" id="WP_303278238.1">
    <property type="nucleotide sequence ID" value="NZ_JAUOEK010000120.1"/>
</dbReference>
<name>A0ABT8WBQ7_9FLAO</name>
<dbReference type="Gene3D" id="3.40.50.1110">
    <property type="entry name" value="SGNH hydrolase"/>
    <property type="match status" value="1"/>
</dbReference>
<gene>
    <name evidence="1" type="ORF">Q4Q35_12100</name>
</gene>
<dbReference type="EMBL" id="JAUOEK010000120">
    <property type="protein sequence ID" value="MDO5970550.1"/>
    <property type="molecule type" value="Genomic_DNA"/>
</dbReference>
<proteinExistence type="predicted"/>
<evidence type="ECO:0000313" key="1">
    <source>
        <dbReference type="EMBL" id="MDO5970550.1"/>
    </source>
</evidence>
<dbReference type="Proteomes" id="UP001176883">
    <property type="component" value="Unassembled WGS sequence"/>
</dbReference>
<sequence length="239" mass="27520">MPKNKIHKILQLKKEHYDIAFLGSSRTENHIDCELVEKLTGKSCINLGISGGTIGDMQILLALAESKEISIDTIVIQIDYNFNKKGLSQNFKANLVPFLDHPLVKNELKKDGDNFYYTYVPFYRYMKYDKVVGFRQFFTSLINKKPKKEIDLGFKPKRGKGLEISGNLPTHFNDTNQELEAINDITERTGAKLIYFTAPFCKYAKNRDKLKTLKLSIPSILDYVSIFDDQEEFFLIVDI</sequence>
<protein>
    <submittedName>
        <fullName evidence="1">Uncharacterized protein</fullName>
    </submittedName>
</protein>
<organism evidence="1 2">
    <name type="scientific">Flavivirga aquimarina</name>
    <dbReference type="NCBI Taxonomy" id="2027862"/>
    <lineage>
        <taxon>Bacteria</taxon>
        <taxon>Pseudomonadati</taxon>
        <taxon>Bacteroidota</taxon>
        <taxon>Flavobacteriia</taxon>
        <taxon>Flavobacteriales</taxon>
        <taxon>Flavobacteriaceae</taxon>
        <taxon>Flavivirga</taxon>
    </lineage>
</organism>
<dbReference type="SUPFAM" id="SSF52266">
    <property type="entry name" value="SGNH hydrolase"/>
    <property type="match status" value="1"/>
</dbReference>
<evidence type="ECO:0000313" key="2">
    <source>
        <dbReference type="Proteomes" id="UP001176883"/>
    </source>
</evidence>